<evidence type="ECO:0000313" key="5">
    <source>
        <dbReference type="Proteomes" id="UP000887568"/>
    </source>
</evidence>
<dbReference type="PANTHER" id="PTHR22801:SF63">
    <property type="entry name" value="C-TYPE LECTIN DOMAIN-CONTAINING PROTEIN"/>
    <property type="match status" value="1"/>
</dbReference>
<proteinExistence type="predicted"/>
<evidence type="ECO:0000256" key="1">
    <source>
        <dbReference type="ARBA" id="ARBA00023157"/>
    </source>
</evidence>
<name>A0A913ZFE1_PATMI</name>
<dbReference type="Gene3D" id="3.10.100.10">
    <property type="entry name" value="Mannose-Binding Protein A, subunit A"/>
    <property type="match status" value="1"/>
</dbReference>
<dbReference type="InterPro" id="IPR018378">
    <property type="entry name" value="C-type_lectin_CS"/>
</dbReference>
<evidence type="ECO:0000256" key="2">
    <source>
        <dbReference type="SAM" id="SignalP"/>
    </source>
</evidence>
<accession>A0A913ZFE1</accession>
<organism evidence="4 5">
    <name type="scientific">Patiria miniata</name>
    <name type="common">Bat star</name>
    <name type="synonym">Asterina miniata</name>
    <dbReference type="NCBI Taxonomy" id="46514"/>
    <lineage>
        <taxon>Eukaryota</taxon>
        <taxon>Metazoa</taxon>
        <taxon>Echinodermata</taxon>
        <taxon>Eleutherozoa</taxon>
        <taxon>Asterozoa</taxon>
        <taxon>Asteroidea</taxon>
        <taxon>Valvatacea</taxon>
        <taxon>Valvatida</taxon>
        <taxon>Asterinidae</taxon>
        <taxon>Patiria</taxon>
    </lineage>
</organism>
<reference evidence="4" key="1">
    <citation type="submission" date="2022-11" db="UniProtKB">
        <authorList>
            <consortium name="EnsemblMetazoa"/>
        </authorList>
    </citation>
    <scope>IDENTIFICATION</scope>
</reference>
<dbReference type="OrthoDB" id="10032136at2759"/>
<dbReference type="Proteomes" id="UP000887568">
    <property type="component" value="Unplaced"/>
</dbReference>
<dbReference type="Pfam" id="PF00059">
    <property type="entry name" value="Lectin_C"/>
    <property type="match status" value="1"/>
</dbReference>
<dbReference type="InterPro" id="IPR001304">
    <property type="entry name" value="C-type_lectin-like"/>
</dbReference>
<dbReference type="InterPro" id="IPR050801">
    <property type="entry name" value="Ca-Dep_Lectins_ImmuneDev"/>
</dbReference>
<dbReference type="PROSITE" id="PS00615">
    <property type="entry name" value="C_TYPE_LECTIN_1"/>
    <property type="match status" value="1"/>
</dbReference>
<feature type="signal peptide" evidence="2">
    <location>
        <begin position="1"/>
        <end position="18"/>
    </location>
</feature>
<dbReference type="SUPFAM" id="SSF56436">
    <property type="entry name" value="C-type lectin-like"/>
    <property type="match status" value="1"/>
</dbReference>
<dbReference type="OMA" id="DEANDTC"/>
<dbReference type="InterPro" id="IPR016186">
    <property type="entry name" value="C-type_lectin-like/link_sf"/>
</dbReference>
<dbReference type="SMART" id="SM00034">
    <property type="entry name" value="CLECT"/>
    <property type="match status" value="1"/>
</dbReference>
<evidence type="ECO:0000313" key="4">
    <source>
        <dbReference type="EnsemblMetazoa" id="XP_038049771.1"/>
    </source>
</evidence>
<evidence type="ECO:0000259" key="3">
    <source>
        <dbReference type="PROSITE" id="PS50041"/>
    </source>
</evidence>
<dbReference type="AlphaFoldDB" id="A0A913ZFE1"/>
<feature type="chain" id="PRO_5037479141" description="C-type lectin domain-containing protein" evidence="2">
    <location>
        <begin position="19"/>
        <end position="248"/>
    </location>
</feature>
<dbReference type="PROSITE" id="PS50041">
    <property type="entry name" value="C_TYPE_LECTIN_2"/>
    <property type="match status" value="1"/>
</dbReference>
<keyword evidence="5" id="KW-1185">Reference proteome</keyword>
<keyword evidence="2" id="KW-0732">Signal</keyword>
<feature type="domain" description="C-type lectin" evidence="3">
    <location>
        <begin position="30"/>
        <end position="155"/>
    </location>
</feature>
<dbReference type="PANTHER" id="PTHR22801">
    <property type="entry name" value="LITHOSTATHINE"/>
    <property type="match status" value="1"/>
</dbReference>
<protein>
    <recommendedName>
        <fullName evidence="3">C-type lectin domain-containing protein</fullName>
    </recommendedName>
</protein>
<sequence length="248" mass="27283">MEVHVFGILLLFIGSVASIATICPVGWQRYGKACYFVIKERKSWHKAKSICAASHASLAVPNSSEEQTFIWELLQQEFHPDGPVDGAWIGCEDIEKEGDWQNCPLTGDETNAYQNWREGQPDSWNAASDCALIINSAGGKWDDQSCTNPRYATCELAIIDYDPLFCLQIGSDGRITSPCLTDNHILMELQAQGLVSCGKACLSHPKCSSFNLKDQGQGKMVCQLNDLALQNAAAEDVVEIQNCYGLDL</sequence>
<dbReference type="GeneID" id="119723292"/>
<dbReference type="EnsemblMetazoa" id="XM_038193843.1">
    <property type="protein sequence ID" value="XP_038049771.1"/>
    <property type="gene ID" value="LOC119723292"/>
</dbReference>
<dbReference type="InterPro" id="IPR016187">
    <property type="entry name" value="CTDL_fold"/>
</dbReference>
<keyword evidence="1" id="KW-1015">Disulfide bond</keyword>
<dbReference type="RefSeq" id="XP_038049771.1">
    <property type="nucleotide sequence ID" value="XM_038193843.1"/>
</dbReference>